<gene>
    <name evidence="2" type="ORF">JTE88_07260</name>
</gene>
<dbReference type="RefSeq" id="WP_204423954.1">
    <property type="nucleotide sequence ID" value="NZ_CP070228.1"/>
</dbReference>
<keyword evidence="3" id="KW-1185">Reference proteome</keyword>
<reference evidence="2 3" key="1">
    <citation type="submission" date="2021-02" db="EMBL/GenBank/DDBJ databases">
        <title>Complete Genome Sequence of Arcanobacterium phocisimile strain DSM 26142T from a harbour seal.</title>
        <authorList>
            <person name="Borowiak M."/>
            <person name="Alssahen M."/>
            <person name="Malorny B."/>
            <person name="Laemmler C."/>
            <person name="Siebert U."/>
            <person name="Ploetz M."/>
            <person name="Abdulmawjood A."/>
        </authorList>
    </citation>
    <scope>NUCLEOTIDE SEQUENCE [LARGE SCALE GENOMIC DNA]</scope>
    <source>
        <strain evidence="2 3">DSM 26142</strain>
    </source>
</reference>
<dbReference type="PANTHER" id="PTHR33361:SF2">
    <property type="entry name" value="DUF885 DOMAIN-CONTAINING PROTEIN"/>
    <property type="match status" value="1"/>
</dbReference>
<evidence type="ECO:0000313" key="2">
    <source>
        <dbReference type="EMBL" id="QRV01874.1"/>
    </source>
</evidence>
<dbReference type="PANTHER" id="PTHR33361">
    <property type="entry name" value="GLR0591 PROTEIN"/>
    <property type="match status" value="1"/>
</dbReference>
<feature type="region of interest" description="Disordered" evidence="1">
    <location>
        <begin position="23"/>
        <end position="43"/>
    </location>
</feature>
<evidence type="ECO:0000313" key="3">
    <source>
        <dbReference type="Proteomes" id="UP000602653"/>
    </source>
</evidence>
<evidence type="ECO:0000256" key="1">
    <source>
        <dbReference type="SAM" id="MobiDB-lite"/>
    </source>
</evidence>
<protein>
    <submittedName>
        <fullName evidence="2">DUF885 domain-containing protein</fullName>
    </submittedName>
</protein>
<dbReference type="Proteomes" id="UP000602653">
    <property type="component" value="Chromosome"/>
</dbReference>
<sequence>MTRQLSRIDQLANDYAQKVLDHSPESVTSLGLPGADESTYSDYSPRGLEQIADIQRTTLRELETLTPVDDVDRVTVAAMNERLGLELELFDAKEFGDLNNITTPLQGVAEIFDLMPTSTQEDWKLIAARLRAVPQALKGWQQTLSLRAQSGPANATRQIELAVAEAKAVASDSSALAGLAQRGAAAYPQLAEELSEASKLARAAYGELSEFIATEIAPYGSEKDAFGRERYERRIRQYVGAKLDLDETYEWGVAELDRIVTEQARISAKLYGPGVSVTEAMERLNNDPTRQLHGKDALQQWMQGISDQALDDLAGTHFDIPRPMKKIECMLAPSGTGAIYYTGPSDDFSRPGRMWWSVPDGTETFTTWQEKTTVYHEGVPGHHLQIGYTTYLREQLNTWRRNFCWVSGHGEGWALYAEGLMRELGYMDEPGDYMGVLDAERLRASRVVLDIGVHLEKPAPVQYQHINPVWNRDVAWQFLQDNVAMERSFLQFELNRYLGWAGQAPSYKIGHRMWKNLRAEAEQRQGSKFSLKDWHTQALSLGSVGLDVLREALA</sequence>
<proteinExistence type="predicted"/>
<dbReference type="EMBL" id="CP070228">
    <property type="protein sequence ID" value="QRV01874.1"/>
    <property type="molecule type" value="Genomic_DNA"/>
</dbReference>
<dbReference type="InterPro" id="IPR010281">
    <property type="entry name" value="DUF885"/>
</dbReference>
<accession>A0ABX7IHD7</accession>
<organism evidence="2 3">
    <name type="scientific">Arcanobacterium phocisimile</name>
    <dbReference type="NCBI Taxonomy" id="1302235"/>
    <lineage>
        <taxon>Bacteria</taxon>
        <taxon>Bacillati</taxon>
        <taxon>Actinomycetota</taxon>
        <taxon>Actinomycetes</taxon>
        <taxon>Actinomycetales</taxon>
        <taxon>Actinomycetaceae</taxon>
        <taxon>Arcanobacterium</taxon>
    </lineage>
</organism>
<dbReference type="Pfam" id="PF05960">
    <property type="entry name" value="DUF885"/>
    <property type="match status" value="1"/>
</dbReference>
<name>A0ABX7IHD7_9ACTO</name>